<dbReference type="Pfam" id="PF01614">
    <property type="entry name" value="IclR_C"/>
    <property type="match status" value="1"/>
</dbReference>
<dbReference type="SMART" id="SM00346">
    <property type="entry name" value="HTH_ICLR"/>
    <property type="match status" value="1"/>
</dbReference>
<dbReference type="GO" id="GO:0003677">
    <property type="term" value="F:DNA binding"/>
    <property type="evidence" value="ECO:0007669"/>
    <property type="project" value="UniProtKB-KW"/>
</dbReference>
<dbReference type="PATRIC" id="fig|446692.3.peg.1293"/>
<evidence type="ECO:0000259" key="5">
    <source>
        <dbReference type="PROSITE" id="PS51078"/>
    </source>
</evidence>
<dbReference type="RefSeq" id="WP_058987441.1">
    <property type="nucleotide sequence ID" value="NZ_LN606600.1"/>
</dbReference>
<evidence type="ECO:0000313" key="7">
    <source>
        <dbReference type="Proteomes" id="UP000056109"/>
    </source>
</evidence>
<evidence type="ECO:0000256" key="2">
    <source>
        <dbReference type="ARBA" id="ARBA00023125"/>
    </source>
</evidence>
<dbReference type="InterPro" id="IPR036390">
    <property type="entry name" value="WH_DNA-bd_sf"/>
</dbReference>
<dbReference type="SUPFAM" id="SSF46785">
    <property type="entry name" value="Winged helix' DNA-binding domain"/>
    <property type="match status" value="1"/>
</dbReference>
<keyword evidence="7" id="KW-1185">Reference proteome</keyword>
<dbReference type="InterPro" id="IPR029016">
    <property type="entry name" value="GAF-like_dom_sf"/>
</dbReference>
<dbReference type="InterPro" id="IPR014757">
    <property type="entry name" value="Tscrpt_reg_IclR_C"/>
</dbReference>
<feature type="domain" description="HTH iclR-type" evidence="4">
    <location>
        <begin position="22"/>
        <end position="82"/>
    </location>
</feature>
<dbReference type="Proteomes" id="UP000056109">
    <property type="component" value="Chromosome I"/>
</dbReference>
<evidence type="ECO:0000256" key="1">
    <source>
        <dbReference type="ARBA" id="ARBA00023015"/>
    </source>
</evidence>
<dbReference type="InterPro" id="IPR050707">
    <property type="entry name" value="HTH_MetabolicPath_Reg"/>
</dbReference>
<feature type="domain" description="IclR-ED" evidence="5">
    <location>
        <begin position="83"/>
        <end position="266"/>
    </location>
</feature>
<dbReference type="PANTHER" id="PTHR30136:SF34">
    <property type="entry name" value="TRANSCRIPTIONAL REGULATOR"/>
    <property type="match status" value="1"/>
</dbReference>
<sequence>MTKLRSKDVARREEKGVGRDYSEALARGLAIICIFSAEKRRMTLSEIAREVDLPTATVRRTQITLEQLSYMRSEGRLFTLTPDILRIARAYLTCNAISDIIQPACERLTKTTDEGTAAAVIHNDEVVMIARSVPAQAALLDVGIGFRISAYNSALGRILLSDKTDDKLAAYFAATPLKKSTPFTITDPEVIKDEVLAARKNGFAYACQEAEYGYHSVAVPLRKFNGSMVAALHIGTRIEKVTREEMLSHFMPMLMEEAERLNRQLI</sequence>
<dbReference type="GeneID" id="34782374"/>
<evidence type="ECO:0000259" key="4">
    <source>
        <dbReference type="PROSITE" id="PS51077"/>
    </source>
</evidence>
<dbReference type="SUPFAM" id="SSF55781">
    <property type="entry name" value="GAF domain-like"/>
    <property type="match status" value="1"/>
</dbReference>
<name>A0A0U5ET41_9PROT</name>
<dbReference type="GO" id="GO:0003700">
    <property type="term" value="F:DNA-binding transcription factor activity"/>
    <property type="evidence" value="ECO:0007669"/>
    <property type="project" value="TreeGrafter"/>
</dbReference>
<dbReference type="Gene3D" id="1.10.10.10">
    <property type="entry name" value="Winged helix-like DNA-binding domain superfamily/Winged helix DNA-binding domain"/>
    <property type="match status" value="1"/>
</dbReference>
<keyword evidence="1" id="KW-0805">Transcription regulation</keyword>
<dbReference type="PROSITE" id="PS51077">
    <property type="entry name" value="HTH_ICLR"/>
    <property type="match status" value="1"/>
</dbReference>
<organism evidence="6 7">
    <name type="scientific">Acetobacter senegalensis</name>
    <dbReference type="NCBI Taxonomy" id="446692"/>
    <lineage>
        <taxon>Bacteria</taxon>
        <taxon>Pseudomonadati</taxon>
        <taxon>Pseudomonadota</taxon>
        <taxon>Alphaproteobacteria</taxon>
        <taxon>Acetobacterales</taxon>
        <taxon>Acetobacteraceae</taxon>
        <taxon>Acetobacter</taxon>
    </lineage>
</organism>
<dbReference type="KEGG" id="asz:ASN_1289"/>
<accession>A0A0U5ET41</accession>
<dbReference type="PANTHER" id="PTHR30136">
    <property type="entry name" value="HELIX-TURN-HELIX TRANSCRIPTIONAL REGULATOR, ICLR FAMILY"/>
    <property type="match status" value="1"/>
</dbReference>
<keyword evidence="2" id="KW-0238">DNA-binding</keyword>
<keyword evidence="3" id="KW-0804">Transcription</keyword>
<dbReference type="PROSITE" id="PS51078">
    <property type="entry name" value="ICLR_ED"/>
    <property type="match status" value="1"/>
</dbReference>
<evidence type="ECO:0000313" key="6">
    <source>
        <dbReference type="EMBL" id="CEF40655.1"/>
    </source>
</evidence>
<dbReference type="Pfam" id="PF09339">
    <property type="entry name" value="HTH_IclR"/>
    <property type="match status" value="1"/>
</dbReference>
<reference evidence="7" key="1">
    <citation type="submission" date="2014-09" db="EMBL/GenBank/DDBJ databases">
        <authorList>
            <person name="Illeghems K.G."/>
        </authorList>
    </citation>
    <scope>NUCLEOTIDE SEQUENCE [LARGE SCALE GENOMIC DNA]</scope>
    <source>
        <strain evidence="7">108B</strain>
    </source>
</reference>
<proteinExistence type="predicted"/>
<dbReference type="AlphaFoldDB" id="A0A0U5ET41"/>
<evidence type="ECO:0000256" key="3">
    <source>
        <dbReference type="ARBA" id="ARBA00023163"/>
    </source>
</evidence>
<protein>
    <submittedName>
        <fullName evidence="6">Transcriptional regulator, IclR family</fullName>
    </submittedName>
</protein>
<dbReference type="GO" id="GO:0045892">
    <property type="term" value="P:negative regulation of DNA-templated transcription"/>
    <property type="evidence" value="ECO:0007669"/>
    <property type="project" value="TreeGrafter"/>
</dbReference>
<dbReference type="InterPro" id="IPR005471">
    <property type="entry name" value="Tscrpt_reg_IclR_N"/>
</dbReference>
<dbReference type="Gene3D" id="3.30.450.40">
    <property type="match status" value="1"/>
</dbReference>
<gene>
    <name evidence="6" type="primary">pcaR</name>
    <name evidence="6" type="ORF">ASN_1289</name>
</gene>
<dbReference type="InterPro" id="IPR036388">
    <property type="entry name" value="WH-like_DNA-bd_sf"/>
</dbReference>
<dbReference type="EMBL" id="LN606600">
    <property type="protein sequence ID" value="CEF40655.1"/>
    <property type="molecule type" value="Genomic_DNA"/>
</dbReference>